<dbReference type="InterPro" id="IPR036259">
    <property type="entry name" value="MFS_trans_sf"/>
</dbReference>
<feature type="transmembrane region" description="Helical" evidence="5">
    <location>
        <begin position="501"/>
        <end position="521"/>
    </location>
</feature>
<comment type="subcellular location">
    <subcellularLocation>
        <location evidence="1">Membrane</location>
        <topology evidence="1">Multi-pass membrane protein</topology>
    </subcellularLocation>
</comment>
<comment type="caution">
    <text evidence="6">The sequence shown here is derived from an EMBL/GenBank/DDBJ whole genome shotgun (WGS) entry which is preliminary data.</text>
</comment>
<dbReference type="PANTHER" id="PTHR24064">
    <property type="entry name" value="SOLUTE CARRIER FAMILY 22 MEMBER"/>
    <property type="match status" value="1"/>
</dbReference>
<keyword evidence="2 5" id="KW-0812">Transmembrane</keyword>
<dbReference type="Gene3D" id="1.20.1250.20">
    <property type="entry name" value="MFS general substrate transporter like domains"/>
    <property type="match status" value="1"/>
</dbReference>
<feature type="non-terminal residue" evidence="6">
    <location>
        <position position="824"/>
    </location>
</feature>
<evidence type="ECO:0000256" key="2">
    <source>
        <dbReference type="ARBA" id="ARBA00022692"/>
    </source>
</evidence>
<keyword evidence="3 5" id="KW-1133">Transmembrane helix</keyword>
<dbReference type="Pfam" id="PF07690">
    <property type="entry name" value="MFS_1"/>
    <property type="match status" value="1"/>
</dbReference>
<feature type="transmembrane region" description="Helical" evidence="5">
    <location>
        <begin position="447"/>
        <end position="465"/>
    </location>
</feature>
<protein>
    <submittedName>
        <fullName evidence="6">Uncharacterized protein</fullName>
    </submittedName>
</protein>
<dbReference type="Proteomes" id="UP001148838">
    <property type="component" value="Unassembled WGS sequence"/>
</dbReference>
<feature type="transmembrane region" description="Helical" evidence="5">
    <location>
        <begin position="659"/>
        <end position="678"/>
    </location>
</feature>
<keyword evidence="7" id="KW-1185">Reference proteome</keyword>
<dbReference type="EMBL" id="JAJSOF020000033">
    <property type="protein sequence ID" value="KAJ4429790.1"/>
    <property type="molecule type" value="Genomic_DNA"/>
</dbReference>
<evidence type="ECO:0000256" key="5">
    <source>
        <dbReference type="SAM" id="Phobius"/>
    </source>
</evidence>
<feature type="transmembrane region" description="Helical" evidence="5">
    <location>
        <begin position="417"/>
        <end position="441"/>
    </location>
</feature>
<feature type="transmembrane region" description="Helical" evidence="5">
    <location>
        <begin position="752"/>
        <end position="771"/>
    </location>
</feature>
<feature type="transmembrane region" description="Helical" evidence="5">
    <location>
        <begin position="477"/>
        <end position="495"/>
    </location>
</feature>
<keyword evidence="4 5" id="KW-0472">Membrane</keyword>
<feature type="transmembrane region" description="Helical" evidence="5">
    <location>
        <begin position="26"/>
        <end position="48"/>
    </location>
</feature>
<gene>
    <name evidence="6" type="ORF">ANN_21994</name>
</gene>
<feature type="transmembrane region" description="Helical" evidence="5">
    <location>
        <begin position="777"/>
        <end position="797"/>
    </location>
</feature>
<dbReference type="InterPro" id="IPR011701">
    <property type="entry name" value="MFS"/>
</dbReference>
<feature type="transmembrane region" description="Helical" evidence="5">
    <location>
        <begin position="380"/>
        <end position="397"/>
    </location>
</feature>
<accession>A0ABQ8S755</accession>
<evidence type="ECO:0000256" key="4">
    <source>
        <dbReference type="ARBA" id="ARBA00023136"/>
    </source>
</evidence>
<evidence type="ECO:0000256" key="1">
    <source>
        <dbReference type="ARBA" id="ARBA00004141"/>
    </source>
</evidence>
<evidence type="ECO:0000313" key="6">
    <source>
        <dbReference type="EMBL" id="KAJ4429790.1"/>
    </source>
</evidence>
<proteinExistence type="predicted"/>
<sequence>SYHGSDGEGCGRNSSGCRWIRTYQKYLCFAVVGVISGLCSLTFATQLFSLVTPDHWCWNPELAALARQLPLPQEDTKKFSIPLVKGYFSVASVPEFCPAGVLLYANKSTNMSLSHLSTFKCHQPGPGSNPQPRAQKASAIPTTLPRRLCSLLWSNPDLCIELSNVIGSQGSMKGDVGQGRKRTMKTTGNEDKFVVLSSLRRRTSTAYDLQNYLSIRRAQLVKFTLLTSTLGPPGIYSDAKERVVCEKQREATALILPKKTCKYRKNDAKIDQKEKNELVGSLTEKKLPTEGCTGRNERPLPWGEVESASYSQCQRFGGDLVGAYIGWVAAKRPHSHTPVTPGSGRPYPVRGCDQGWAYNHTFHTLTTENNWVCDSKWKPYAVHTAFWLGASLVLMFVDIWPKVTNYNDDVVQFGRRLTLLLGMLINVIGGVATLVSSGFILLMLSRFVAGLGHLTVNYLALFLVLELCDEEHRVIPLLVMIAAYTTGSLTAPWVARAVVSWWWLTLIITLLSGIVCFTLSWQDLRQPYNIFSYRIIPESPWWMLTKGHHKDAVQLLQRIAKVNGKAPWKINQKLLEESCDFWTVNCGRQQICCLRSNSDSKNDLFDLKKIRCNSCRKQFIILNAIWILCSSCYFGKHYISLNLLATAFNTRSDPSSDFTSYWYSALIEIPIWILPFILQGSPKMSQAALILSLTSAASLGIAHALLPTGNIVTSVTTGLIDRLVVTVAYYTMLQRRWDVSIADRITSVTMEISTGLAVSTVPAVIFVGEYYHQMPSLWFGTVASVAAVLSFFLPVSIESAGDQLTRRKDSVQWLRRCLQSTQLR</sequence>
<feature type="non-terminal residue" evidence="6">
    <location>
        <position position="1"/>
    </location>
</feature>
<evidence type="ECO:0000256" key="3">
    <source>
        <dbReference type="ARBA" id="ARBA00022989"/>
    </source>
</evidence>
<feature type="transmembrane region" description="Helical" evidence="5">
    <location>
        <begin position="619"/>
        <end position="639"/>
    </location>
</feature>
<name>A0ABQ8S755_PERAM</name>
<feature type="transmembrane region" description="Helical" evidence="5">
    <location>
        <begin position="687"/>
        <end position="705"/>
    </location>
</feature>
<reference evidence="6 7" key="1">
    <citation type="journal article" date="2022" name="Allergy">
        <title>Genome assembly and annotation of Periplaneta americana reveal a comprehensive cockroach allergen profile.</title>
        <authorList>
            <person name="Wang L."/>
            <person name="Xiong Q."/>
            <person name="Saelim N."/>
            <person name="Wang L."/>
            <person name="Nong W."/>
            <person name="Wan A.T."/>
            <person name="Shi M."/>
            <person name="Liu X."/>
            <person name="Cao Q."/>
            <person name="Hui J.H.L."/>
            <person name="Sookrung N."/>
            <person name="Leung T.F."/>
            <person name="Tungtrongchitr A."/>
            <person name="Tsui S.K.W."/>
        </authorList>
    </citation>
    <scope>NUCLEOTIDE SEQUENCE [LARGE SCALE GENOMIC DNA]</scope>
    <source>
        <strain evidence="6">PWHHKU_190912</strain>
    </source>
</reference>
<organism evidence="6 7">
    <name type="scientific">Periplaneta americana</name>
    <name type="common">American cockroach</name>
    <name type="synonym">Blatta americana</name>
    <dbReference type="NCBI Taxonomy" id="6978"/>
    <lineage>
        <taxon>Eukaryota</taxon>
        <taxon>Metazoa</taxon>
        <taxon>Ecdysozoa</taxon>
        <taxon>Arthropoda</taxon>
        <taxon>Hexapoda</taxon>
        <taxon>Insecta</taxon>
        <taxon>Pterygota</taxon>
        <taxon>Neoptera</taxon>
        <taxon>Polyneoptera</taxon>
        <taxon>Dictyoptera</taxon>
        <taxon>Blattodea</taxon>
        <taxon>Blattoidea</taxon>
        <taxon>Blattidae</taxon>
        <taxon>Blattinae</taxon>
        <taxon>Periplaneta</taxon>
    </lineage>
</organism>
<feature type="transmembrane region" description="Helical" evidence="5">
    <location>
        <begin position="711"/>
        <end position="731"/>
    </location>
</feature>
<dbReference type="SUPFAM" id="SSF103473">
    <property type="entry name" value="MFS general substrate transporter"/>
    <property type="match status" value="1"/>
</dbReference>
<evidence type="ECO:0000313" key="7">
    <source>
        <dbReference type="Proteomes" id="UP001148838"/>
    </source>
</evidence>